<dbReference type="SUPFAM" id="SSF55174">
    <property type="entry name" value="Alpha-L RNA-binding motif"/>
    <property type="match status" value="1"/>
</dbReference>
<keyword evidence="3" id="KW-1185">Reference proteome</keyword>
<gene>
    <name evidence="2" type="ORF">SAMN02745168_1635</name>
</gene>
<dbReference type="Proteomes" id="UP000192790">
    <property type="component" value="Unassembled WGS sequence"/>
</dbReference>
<dbReference type="Pfam" id="PF13275">
    <property type="entry name" value="S4_2"/>
    <property type="match status" value="1"/>
</dbReference>
<dbReference type="GO" id="GO:0003723">
    <property type="term" value="F:RNA binding"/>
    <property type="evidence" value="ECO:0007669"/>
    <property type="project" value="UniProtKB-KW"/>
</dbReference>
<organism evidence="2 3">
    <name type="scientific">Papillibacter cinnamivorans DSM 12816</name>
    <dbReference type="NCBI Taxonomy" id="1122930"/>
    <lineage>
        <taxon>Bacteria</taxon>
        <taxon>Bacillati</taxon>
        <taxon>Bacillota</taxon>
        <taxon>Clostridia</taxon>
        <taxon>Eubacteriales</taxon>
        <taxon>Oscillospiraceae</taxon>
        <taxon>Papillibacter</taxon>
    </lineage>
</organism>
<dbReference type="CDD" id="cd00165">
    <property type="entry name" value="S4"/>
    <property type="match status" value="1"/>
</dbReference>
<dbReference type="InterPro" id="IPR036986">
    <property type="entry name" value="S4_RNA-bd_sf"/>
</dbReference>
<dbReference type="OrthoDB" id="9811532at2"/>
<sequence length="72" mass="7818">MKVSETQVSITTEYIKLEALLKHAGISETGGQAKTMIQGGEVQVNGEVCLQRGKKIRPGDSIMVAGRKYVVR</sequence>
<evidence type="ECO:0000256" key="1">
    <source>
        <dbReference type="PROSITE-ProRule" id="PRU00182"/>
    </source>
</evidence>
<dbReference type="Gene3D" id="3.10.290.10">
    <property type="entry name" value="RNA-binding S4 domain"/>
    <property type="match status" value="1"/>
</dbReference>
<dbReference type="RefSeq" id="WP_084234301.1">
    <property type="nucleotide sequence ID" value="NZ_FWXW01000003.1"/>
</dbReference>
<dbReference type="PROSITE" id="PS50889">
    <property type="entry name" value="S4"/>
    <property type="match status" value="1"/>
</dbReference>
<dbReference type="STRING" id="1122930.SAMN02745168_1635"/>
<dbReference type="AlphaFoldDB" id="A0A1W2A9I5"/>
<dbReference type="EMBL" id="FWXW01000003">
    <property type="protein sequence ID" value="SMC57385.1"/>
    <property type="molecule type" value="Genomic_DNA"/>
</dbReference>
<protein>
    <submittedName>
        <fullName evidence="2">Ribosome-associated protein</fullName>
    </submittedName>
</protein>
<accession>A0A1W2A9I5</accession>
<evidence type="ECO:0000313" key="2">
    <source>
        <dbReference type="EMBL" id="SMC57385.1"/>
    </source>
</evidence>
<proteinExistence type="predicted"/>
<evidence type="ECO:0000313" key="3">
    <source>
        <dbReference type="Proteomes" id="UP000192790"/>
    </source>
</evidence>
<name>A0A1W2A9I5_9FIRM</name>
<keyword evidence="1" id="KW-0694">RNA-binding</keyword>
<reference evidence="2 3" key="1">
    <citation type="submission" date="2017-04" db="EMBL/GenBank/DDBJ databases">
        <authorList>
            <person name="Afonso C.L."/>
            <person name="Miller P.J."/>
            <person name="Scott M.A."/>
            <person name="Spackman E."/>
            <person name="Goraichik I."/>
            <person name="Dimitrov K.M."/>
            <person name="Suarez D.L."/>
            <person name="Swayne D.E."/>
        </authorList>
    </citation>
    <scope>NUCLEOTIDE SEQUENCE [LARGE SCALE GENOMIC DNA]</scope>
    <source>
        <strain evidence="2 3">DSM 12816</strain>
    </source>
</reference>